<organism evidence="2 3">
    <name type="scientific">Actinoplanes cyaneus</name>
    <dbReference type="NCBI Taxonomy" id="52696"/>
    <lineage>
        <taxon>Bacteria</taxon>
        <taxon>Bacillati</taxon>
        <taxon>Actinomycetota</taxon>
        <taxon>Actinomycetes</taxon>
        <taxon>Micromonosporales</taxon>
        <taxon>Micromonosporaceae</taxon>
        <taxon>Actinoplanes</taxon>
    </lineage>
</organism>
<evidence type="ECO:0000313" key="2">
    <source>
        <dbReference type="EMBL" id="GID62777.1"/>
    </source>
</evidence>
<name>A0A919IE76_9ACTN</name>
<reference evidence="2" key="1">
    <citation type="submission" date="2021-01" db="EMBL/GenBank/DDBJ databases">
        <title>Whole genome shotgun sequence of Actinoplanes cyaneus NBRC 14990.</title>
        <authorList>
            <person name="Komaki H."/>
            <person name="Tamura T."/>
        </authorList>
    </citation>
    <scope>NUCLEOTIDE SEQUENCE</scope>
    <source>
        <strain evidence="2">NBRC 14990</strain>
    </source>
</reference>
<feature type="signal peptide" evidence="1">
    <location>
        <begin position="1"/>
        <end position="26"/>
    </location>
</feature>
<evidence type="ECO:0000313" key="3">
    <source>
        <dbReference type="Proteomes" id="UP000619479"/>
    </source>
</evidence>
<comment type="caution">
    <text evidence="2">The sequence shown here is derived from an EMBL/GenBank/DDBJ whole genome shotgun (WGS) entry which is preliminary data.</text>
</comment>
<gene>
    <name evidence="2" type="ORF">Acy02nite_06580</name>
</gene>
<dbReference type="RefSeq" id="WP_203738247.1">
    <property type="nucleotide sequence ID" value="NZ_BAAAUC010000021.1"/>
</dbReference>
<dbReference type="Proteomes" id="UP000619479">
    <property type="component" value="Unassembled WGS sequence"/>
</dbReference>
<sequence length="197" mass="20905">MRNTVRWVAAAAATITIAGGAVPASANDPVSRVTGTAEFRLPFAPDNDVRQFSFDVKADPFTRPLPGRPQGLPMDATGTVRVSHHVATSNVTVTFEAAVDCLITSPGYAAMTAVVTRADTPVADWVGKRVGFSVQDGGRGGHGDRAGYSWSMSADQEEDGTWVQARVGTCLAPAPFGPVTRGDFRVRHVELREDPQP</sequence>
<keyword evidence="1" id="KW-0732">Signal</keyword>
<accession>A0A919IE76</accession>
<dbReference type="AlphaFoldDB" id="A0A919IE76"/>
<dbReference type="EMBL" id="BOMH01000004">
    <property type="protein sequence ID" value="GID62777.1"/>
    <property type="molecule type" value="Genomic_DNA"/>
</dbReference>
<protein>
    <submittedName>
        <fullName evidence="2">Uncharacterized protein</fullName>
    </submittedName>
</protein>
<feature type="chain" id="PRO_5037680048" evidence="1">
    <location>
        <begin position="27"/>
        <end position="197"/>
    </location>
</feature>
<keyword evidence="3" id="KW-1185">Reference proteome</keyword>
<evidence type="ECO:0000256" key="1">
    <source>
        <dbReference type="SAM" id="SignalP"/>
    </source>
</evidence>
<proteinExistence type="predicted"/>